<keyword evidence="1" id="KW-0328">Glycosyltransferase</keyword>
<proteinExistence type="predicted"/>
<name>A0ABT1Q4D5_9ACTN</name>
<evidence type="ECO:0000256" key="1">
    <source>
        <dbReference type="ARBA" id="ARBA00022676"/>
    </source>
</evidence>
<evidence type="ECO:0000313" key="5">
    <source>
        <dbReference type="EMBL" id="MCQ4084750.1"/>
    </source>
</evidence>
<dbReference type="Proteomes" id="UP001057702">
    <property type="component" value="Unassembled WGS sequence"/>
</dbReference>
<dbReference type="CDD" id="cd03801">
    <property type="entry name" value="GT4_PimA-like"/>
    <property type="match status" value="1"/>
</dbReference>
<comment type="caution">
    <text evidence="5">The sequence shown here is derived from an EMBL/GenBank/DDBJ whole genome shotgun (WGS) entry which is preliminary data.</text>
</comment>
<organism evidence="5 6">
    <name type="scientific">Streptomyces humicola</name>
    <dbReference type="NCBI Taxonomy" id="2953240"/>
    <lineage>
        <taxon>Bacteria</taxon>
        <taxon>Bacillati</taxon>
        <taxon>Actinomycetota</taxon>
        <taxon>Actinomycetes</taxon>
        <taxon>Kitasatosporales</taxon>
        <taxon>Streptomycetaceae</taxon>
        <taxon>Streptomyces</taxon>
    </lineage>
</organism>
<dbReference type="PANTHER" id="PTHR45947:SF3">
    <property type="entry name" value="SULFOQUINOVOSYL TRANSFERASE SQD2"/>
    <property type="match status" value="1"/>
</dbReference>
<evidence type="ECO:0000313" key="6">
    <source>
        <dbReference type="Proteomes" id="UP001057702"/>
    </source>
</evidence>
<protein>
    <submittedName>
        <fullName evidence="5">Glycosyltransferase family 4 protein</fullName>
    </submittedName>
</protein>
<sequence>MASGRIRTRTAPLPTADTAACPAPHRLHVAFLAGRDLASPHAGGSELLIDRLARGLVERGHRATLVCGGPVGRDRPYRVVRNGGAYSQFLSAPLAVRRRLGDCDLLVEVCNGLPYLSPVWLRSIPAVCLVNHVHSELWPIRFPRPVAAVGRYAESVLMPRAHSGNLFVAVSPSTADALEEIGVARDRIRVITNGVEDATAIAPEAPAPLFLALGRLADYKRIDLLLRLWERVRRVTAGTLVIAGDGPERQRLEQLAGPGVRFTGRISEADKHRLLCEAWLLLHPAQVEGWGLVITEAAVRRTPAVGFDVPGLRDSVVSGSTGLLTTTESGFASAWASLALDPRRREAMGAAARRRALDLQWTTTVERFAAVVTEALHRSAVATARR</sequence>
<dbReference type="InterPro" id="IPR028098">
    <property type="entry name" value="Glyco_trans_4-like_N"/>
</dbReference>
<dbReference type="EMBL" id="JANFNG010000041">
    <property type="protein sequence ID" value="MCQ4084750.1"/>
    <property type="molecule type" value="Genomic_DNA"/>
</dbReference>
<evidence type="ECO:0000259" key="4">
    <source>
        <dbReference type="Pfam" id="PF13439"/>
    </source>
</evidence>
<dbReference type="SUPFAM" id="SSF53756">
    <property type="entry name" value="UDP-Glycosyltransferase/glycogen phosphorylase"/>
    <property type="match status" value="1"/>
</dbReference>
<evidence type="ECO:0000259" key="3">
    <source>
        <dbReference type="Pfam" id="PF00534"/>
    </source>
</evidence>
<reference evidence="5" key="1">
    <citation type="submission" date="2022-06" db="EMBL/GenBank/DDBJ databases">
        <title>Draft genome sequence of Streptomyces sp. RB6PN25 isolated from peat swamp forest in Thailand.</title>
        <authorList>
            <person name="Duangmal K."/>
            <person name="Klaysubun C."/>
        </authorList>
    </citation>
    <scope>NUCLEOTIDE SEQUENCE</scope>
    <source>
        <strain evidence="5">RB6PN25</strain>
    </source>
</reference>
<evidence type="ECO:0000256" key="2">
    <source>
        <dbReference type="ARBA" id="ARBA00022679"/>
    </source>
</evidence>
<dbReference type="InterPro" id="IPR050194">
    <property type="entry name" value="Glycosyltransferase_grp1"/>
</dbReference>
<feature type="domain" description="Glycosyl transferase family 1" evidence="3">
    <location>
        <begin position="207"/>
        <end position="355"/>
    </location>
</feature>
<dbReference type="Pfam" id="PF00534">
    <property type="entry name" value="Glycos_transf_1"/>
    <property type="match status" value="1"/>
</dbReference>
<dbReference type="RefSeq" id="WP_255923829.1">
    <property type="nucleotide sequence ID" value="NZ_JANFNG010000041.1"/>
</dbReference>
<dbReference type="Pfam" id="PF13439">
    <property type="entry name" value="Glyco_transf_4"/>
    <property type="match status" value="1"/>
</dbReference>
<gene>
    <name evidence="5" type="ORF">NGB36_30305</name>
</gene>
<accession>A0ABT1Q4D5</accession>
<dbReference type="PANTHER" id="PTHR45947">
    <property type="entry name" value="SULFOQUINOVOSYL TRANSFERASE SQD2"/>
    <property type="match status" value="1"/>
</dbReference>
<feature type="domain" description="Glycosyltransferase subfamily 4-like N-terminal" evidence="4">
    <location>
        <begin position="43"/>
        <end position="197"/>
    </location>
</feature>
<keyword evidence="2" id="KW-0808">Transferase</keyword>
<dbReference type="Gene3D" id="3.40.50.2000">
    <property type="entry name" value="Glycogen Phosphorylase B"/>
    <property type="match status" value="2"/>
</dbReference>
<dbReference type="InterPro" id="IPR001296">
    <property type="entry name" value="Glyco_trans_1"/>
</dbReference>
<keyword evidence="6" id="KW-1185">Reference proteome</keyword>